<dbReference type="InterPro" id="IPR044139">
    <property type="entry name" value="CysN_NoDQ_III"/>
</dbReference>
<organism evidence="8 9">
    <name type="scientific">Tepidiforma flava</name>
    <dbReference type="NCBI Taxonomy" id="3004094"/>
    <lineage>
        <taxon>Bacteria</taxon>
        <taxon>Bacillati</taxon>
        <taxon>Chloroflexota</taxon>
        <taxon>Tepidiformia</taxon>
        <taxon>Tepidiformales</taxon>
        <taxon>Tepidiformaceae</taxon>
        <taxon>Tepidiforma</taxon>
    </lineage>
</organism>
<keyword evidence="2" id="KW-0808">Transferase</keyword>
<dbReference type="InterPro" id="IPR050100">
    <property type="entry name" value="TRAFAC_GTPase_members"/>
</dbReference>
<dbReference type="InterPro" id="IPR031157">
    <property type="entry name" value="G_TR_CS"/>
</dbReference>
<evidence type="ECO:0000256" key="4">
    <source>
        <dbReference type="ARBA" id="ARBA00022741"/>
    </source>
</evidence>
<dbReference type="InterPro" id="IPR044138">
    <property type="entry name" value="CysN_II"/>
</dbReference>
<dbReference type="SUPFAM" id="SSF50465">
    <property type="entry name" value="EF-Tu/eEF-1alpha/eIF2-gamma C-terminal domain"/>
    <property type="match status" value="1"/>
</dbReference>
<gene>
    <name evidence="8" type="ORF">O0235_13830</name>
</gene>
<dbReference type="EC" id="2.7.7.4" evidence="1"/>
<keyword evidence="6" id="KW-0342">GTP-binding</keyword>
<dbReference type="PROSITE" id="PS00301">
    <property type="entry name" value="G_TR_1"/>
    <property type="match status" value="1"/>
</dbReference>
<dbReference type="SUPFAM" id="SSF52540">
    <property type="entry name" value="P-loop containing nucleoside triphosphate hydrolases"/>
    <property type="match status" value="1"/>
</dbReference>
<dbReference type="InterPro" id="IPR009001">
    <property type="entry name" value="Transl_elong_EF1A/Init_IF2_C"/>
</dbReference>
<protein>
    <recommendedName>
        <fullName evidence="1">sulfate adenylyltransferase</fullName>
        <ecNumber evidence="1">2.7.7.4</ecNumber>
    </recommendedName>
</protein>
<dbReference type="Pfam" id="PF00009">
    <property type="entry name" value="GTP_EFTU"/>
    <property type="match status" value="1"/>
</dbReference>
<name>A0ABY7M6Y7_9CHLR</name>
<dbReference type="Gene3D" id="2.40.30.10">
    <property type="entry name" value="Translation factors"/>
    <property type="match status" value="2"/>
</dbReference>
<keyword evidence="3" id="KW-0548">Nucleotidyltransferase</keyword>
<dbReference type="InterPro" id="IPR027417">
    <property type="entry name" value="P-loop_NTPase"/>
</dbReference>
<dbReference type="NCBIfam" id="TIGR02034">
    <property type="entry name" value="CysN"/>
    <property type="match status" value="1"/>
</dbReference>
<dbReference type="InterPro" id="IPR000795">
    <property type="entry name" value="T_Tr_GTP-bd_dom"/>
</dbReference>
<dbReference type="CDD" id="cd03695">
    <property type="entry name" value="CysN_NodQ_II"/>
    <property type="match status" value="1"/>
</dbReference>
<keyword evidence="9" id="KW-1185">Reference proteome</keyword>
<dbReference type="InterPro" id="IPR054696">
    <property type="entry name" value="GTP-eEF1A_C"/>
</dbReference>
<dbReference type="CDD" id="cd04166">
    <property type="entry name" value="CysN_ATPS"/>
    <property type="match status" value="1"/>
</dbReference>
<evidence type="ECO:0000259" key="7">
    <source>
        <dbReference type="PROSITE" id="PS51722"/>
    </source>
</evidence>
<dbReference type="RefSeq" id="WP_270056355.1">
    <property type="nucleotide sequence ID" value="NZ_CP115149.1"/>
</dbReference>
<dbReference type="CDD" id="cd04095">
    <property type="entry name" value="CysN_NoDQ_III"/>
    <property type="match status" value="1"/>
</dbReference>
<keyword evidence="5" id="KW-0067">ATP-binding</keyword>
<evidence type="ECO:0000256" key="1">
    <source>
        <dbReference type="ARBA" id="ARBA00012391"/>
    </source>
</evidence>
<evidence type="ECO:0000256" key="6">
    <source>
        <dbReference type="ARBA" id="ARBA00023134"/>
    </source>
</evidence>
<evidence type="ECO:0000313" key="9">
    <source>
        <dbReference type="Proteomes" id="UP001212803"/>
    </source>
</evidence>
<evidence type="ECO:0000313" key="8">
    <source>
        <dbReference type="EMBL" id="WBL35830.1"/>
    </source>
</evidence>
<dbReference type="PROSITE" id="PS51722">
    <property type="entry name" value="G_TR_2"/>
    <property type="match status" value="1"/>
</dbReference>
<dbReference type="Proteomes" id="UP001212803">
    <property type="component" value="Chromosome"/>
</dbReference>
<proteinExistence type="predicted"/>
<dbReference type="PANTHER" id="PTHR23115">
    <property type="entry name" value="TRANSLATION FACTOR"/>
    <property type="match status" value="1"/>
</dbReference>
<dbReference type="InterPro" id="IPR009000">
    <property type="entry name" value="Transl_B-barrel_sf"/>
</dbReference>
<feature type="domain" description="Tr-type G" evidence="7">
    <location>
        <begin position="1"/>
        <end position="214"/>
    </location>
</feature>
<dbReference type="PRINTS" id="PR00315">
    <property type="entry name" value="ELONGATNFCT"/>
</dbReference>
<dbReference type="SUPFAM" id="SSF50447">
    <property type="entry name" value="Translation proteins"/>
    <property type="match status" value="1"/>
</dbReference>
<dbReference type="InterPro" id="IPR011779">
    <property type="entry name" value="SO4_adenylTrfase_lsu"/>
</dbReference>
<evidence type="ECO:0000256" key="3">
    <source>
        <dbReference type="ARBA" id="ARBA00022695"/>
    </source>
</evidence>
<evidence type="ECO:0000256" key="2">
    <source>
        <dbReference type="ARBA" id="ARBA00022679"/>
    </source>
</evidence>
<accession>A0ABY7M6Y7</accession>
<reference evidence="8 9" key="1">
    <citation type="journal article" date="2023" name="ISME J.">
        <title>Thermophilic Dehalococcoidia with unusual traits shed light on an unexpected past.</title>
        <authorList>
            <person name="Palmer M."/>
            <person name="Covington J.K."/>
            <person name="Zhou E.M."/>
            <person name="Thomas S.C."/>
            <person name="Habib N."/>
            <person name="Seymour C.O."/>
            <person name="Lai D."/>
            <person name="Johnston J."/>
            <person name="Hashimi A."/>
            <person name="Jiao J.Y."/>
            <person name="Muok A.R."/>
            <person name="Liu L."/>
            <person name="Xian W.D."/>
            <person name="Zhi X.Y."/>
            <person name="Li M.M."/>
            <person name="Silva L.P."/>
            <person name="Bowen B.P."/>
            <person name="Louie K."/>
            <person name="Briegel A."/>
            <person name="Pett-Ridge J."/>
            <person name="Weber P.K."/>
            <person name="Tocheva E.I."/>
            <person name="Woyke T."/>
            <person name="Northen T.R."/>
            <person name="Mayali X."/>
            <person name="Li W.J."/>
            <person name="Hedlund B.P."/>
        </authorList>
    </citation>
    <scope>NUCLEOTIDE SEQUENCE [LARGE SCALE GENOMIC DNA]</scope>
    <source>
        <strain evidence="8 9">YIM 72310</strain>
    </source>
</reference>
<keyword evidence="4" id="KW-0547">Nucleotide-binding</keyword>
<dbReference type="Gene3D" id="3.40.50.300">
    <property type="entry name" value="P-loop containing nucleotide triphosphate hydrolases"/>
    <property type="match status" value="1"/>
</dbReference>
<dbReference type="Pfam" id="PF22594">
    <property type="entry name" value="GTP-eEF1A_C"/>
    <property type="match status" value="1"/>
</dbReference>
<evidence type="ECO:0000256" key="5">
    <source>
        <dbReference type="ARBA" id="ARBA00022840"/>
    </source>
</evidence>
<dbReference type="InterPro" id="IPR041757">
    <property type="entry name" value="CysN_GTP-bd"/>
</dbReference>
<dbReference type="EMBL" id="CP115149">
    <property type="protein sequence ID" value="WBL35830.1"/>
    <property type="molecule type" value="Genomic_DNA"/>
</dbReference>
<sequence length="425" mass="46226">MDLLRFVTAGSVDDGKSTLIGRLLYDTRQVFEDTLASIERASQAQGLDEINLALLTDGLRAEREQGITIDVAYRYFATPRRKFIIADAPGHVQYTRNMVTGASTAQLALILVDARKGVVEQTRRHSALAALLGIHHVVLSVNKMDLVGWSEERFREVEAEYRGVAASLGIDRVAVIPLAALTGANLVHRASELDWYGGPTLLEFLETVQVRNPARSAPFRFPVQYVIRPQSREFPDYRGYAGTVAAGAVRVGDAVRVLPLGAATQVAAIDRFEESLEEASAGDAVTIRLADELDAGRGAMFVAAGDPVAPASAIEADVCWMSEDTCLAEGQQVLVKHTTRRTRAVVEQLVDRLDIHRLAREPFPERLGLNDIGRVRLRLMEPVVADLYDACRETGAFILIDPATRHTTGAGMTRAVASNAKGGAE</sequence>